<dbReference type="OrthoDB" id="626167at2759"/>
<dbReference type="PANTHER" id="PTHR46082:SF6">
    <property type="entry name" value="AAA+ ATPASE DOMAIN-CONTAINING PROTEIN-RELATED"/>
    <property type="match status" value="1"/>
</dbReference>
<protein>
    <recommendedName>
        <fullName evidence="5">Kinesin light chain</fullName>
    </recommendedName>
</protein>
<keyword evidence="1" id="KW-0802">TPR repeat</keyword>
<dbReference type="Gene3D" id="1.25.40.10">
    <property type="entry name" value="Tetratricopeptide repeat domain"/>
    <property type="match status" value="2"/>
</dbReference>
<dbReference type="SUPFAM" id="SSF48452">
    <property type="entry name" value="TPR-like"/>
    <property type="match status" value="1"/>
</dbReference>
<dbReference type="PANTHER" id="PTHR46082">
    <property type="entry name" value="ATP/GTP-BINDING PROTEIN-RELATED"/>
    <property type="match status" value="1"/>
</dbReference>
<feature type="repeat" description="TPR" evidence="1">
    <location>
        <begin position="391"/>
        <end position="424"/>
    </location>
</feature>
<comment type="caution">
    <text evidence="3">The sequence shown here is derived from an EMBL/GenBank/DDBJ whole genome shotgun (WGS) entry which is preliminary data.</text>
</comment>
<feature type="region of interest" description="Disordered" evidence="2">
    <location>
        <begin position="1"/>
        <end position="22"/>
    </location>
</feature>
<dbReference type="InterPro" id="IPR053137">
    <property type="entry name" value="NLR-like"/>
</dbReference>
<name>A0A8J5XSC4_DIALT</name>
<dbReference type="EMBL" id="JAGTXO010000012">
    <property type="protein sequence ID" value="KAG8464545.1"/>
    <property type="molecule type" value="Genomic_DNA"/>
</dbReference>
<evidence type="ECO:0000313" key="4">
    <source>
        <dbReference type="Proteomes" id="UP000751190"/>
    </source>
</evidence>
<keyword evidence="4" id="KW-1185">Reference proteome</keyword>
<evidence type="ECO:0008006" key="5">
    <source>
        <dbReference type="Google" id="ProtNLM"/>
    </source>
</evidence>
<dbReference type="PROSITE" id="PS50005">
    <property type="entry name" value="TPR"/>
    <property type="match status" value="1"/>
</dbReference>
<proteinExistence type="predicted"/>
<evidence type="ECO:0000256" key="1">
    <source>
        <dbReference type="PROSITE-ProRule" id="PRU00339"/>
    </source>
</evidence>
<evidence type="ECO:0000313" key="3">
    <source>
        <dbReference type="EMBL" id="KAG8464545.1"/>
    </source>
</evidence>
<dbReference type="Proteomes" id="UP000751190">
    <property type="component" value="Unassembled WGS sequence"/>
</dbReference>
<organism evidence="3 4">
    <name type="scientific">Diacronema lutheri</name>
    <name type="common">Unicellular marine alga</name>
    <name type="synonym">Monochrysis lutheri</name>
    <dbReference type="NCBI Taxonomy" id="2081491"/>
    <lineage>
        <taxon>Eukaryota</taxon>
        <taxon>Haptista</taxon>
        <taxon>Haptophyta</taxon>
        <taxon>Pavlovophyceae</taxon>
        <taxon>Pavlovales</taxon>
        <taxon>Pavlovaceae</taxon>
        <taxon>Diacronema</taxon>
    </lineage>
</organism>
<evidence type="ECO:0000256" key="2">
    <source>
        <dbReference type="SAM" id="MobiDB-lite"/>
    </source>
</evidence>
<dbReference type="InterPro" id="IPR019734">
    <property type="entry name" value="TPR_rpt"/>
</dbReference>
<accession>A0A8J5XSC4</accession>
<sequence length="645" mass="70832">MGGACSSRRRAGWHTERREGQGSAAWHEVFAPTASHVDAPSVAQPSVIPIARLPTLPALRASSLPQALRADATHRLSCLRLSRCCGVRAFPGVRLPALLRLRERAEQLRATAGPPREWLRPPSARAAGEPLTTEDVLHEIVLVETAARRCAYYEILPHDEVADATVHVCHARADLFEHLVDALSGASFNAVRAVYAIDVLTISPWHGQLANYGARARDVAPRVRACAFFVLVLSPWSRPAVLRDLWCLFELCAATLGASELHVRVPHAQRDTFELAVTTGLDALHKALVDVRGAVAEAQAGSEESQAALIDAIAPHAAVREIEERAMLALRAWLAATAMSALQRRRGDLAHMRSLARLQRARGDAEGEELVLRMMVHTAEEVHGERHEETLRALVELGQLLASANKLEPAAHMYRRALEVHEQHDGWSDERTLHAALQLAHVCALRGQHDEADALYTHAELGYAHGARASRRLPRGGRDSTRPSTALLAVYHGQGALQQRRGRLHVAERKVRLALIGRELLLGASHADTLASVLQLASVLDEMGERDEADKLYVRASRGPVSSEFVRQASVSSSIGGSLDDGNASHEAEQQLLIEQRAVRATRYTATLEARRQYPTYVQGPVRHRVERKQQPRDARPLVPVVRPL</sequence>
<dbReference type="AlphaFoldDB" id="A0A8J5XSC4"/>
<dbReference type="InterPro" id="IPR011990">
    <property type="entry name" value="TPR-like_helical_dom_sf"/>
</dbReference>
<reference evidence="3" key="1">
    <citation type="submission" date="2021-05" db="EMBL/GenBank/DDBJ databases">
        <title>The genome of the haptophyte Pavlova lutheri (Diacronema luteri, Pavlovales) - a model for lipid biosynthesis in eukaryotic algae.</title>
        <authorList>
            <person name="Hulatt C.J."/>
            <person name="Posewitz M.C."/>
        </authorList>
    </citation>
    <scope>NUCLEOTIDE SEQUENCE</scope>
    <source>
        <strain evidence="3">NIVA-4/92</strain>
    </source>
</reference>
<feature type="region of interest" description="Disordered" evidence="2">
    <location>
        <begin position="625"/>
        <end position="645"/>
    </location>
</feature>
<gene>
    <name evidence="3" type="ORF">KFE25_009913</name>
</gene>